<keyword evidence="2" id="KW-1185">Reference proteome</keyword>
<name>A0A6P8WY51_DROAB</name>
<dbReference type="GeneID" id="117570900"/>
<evidence type="ECO:0000256" key="1">
    <source>
        <dbReference type="SAM" id="MobiDB-lite"/>
    </source>
</evidence>
<evidence type="ECO:0000313" key="2">
    <source>
        <dbReference type="Proteomes" id="UP000515160"/>
    </source>
</evidence>
<protein>
    <submittedName>
        <fullName evidence="3">Neurogenic protein mastermind</fullName>
    </submittedName>
</protein>
<dbReference type="OrthoDB" id="7863836at2759"/>
<dbReference type="Proteomes" id="UP000515160">
    <property type="component" value="Chromosome 3"/>
</dbReference>
<dbReference type="AlphaFoldDB" id="A0A6P8WY51"/>
<feature type="compositionally biased region" description="Basic and acidic residues" evidence="1">
    <location>
        <begin position="280"/>
        <end position="289"/>
    </location>
</feature>
<sequence>MNMNYYQMPYESDYSDDGTNKMGGMAQTFGQTQRPSSMPMMSMPTAPGMNLNQMQMPIGSMPQMSQMPMSSMTAMSYPMPGQPIMQPQQMGMMPSMAQGGGHQGSHMTMSPLSMPTMSQIPPGAVTPLTSTTMMPVMGGIDGAGMNVVVPDLQPLSSMAQMGTNNQMSPMSPMPQIPQMQQQQQHGGRLTGGSSAGTANWMSYGNAANGSQMMPGNMWNYTQNYPNMQSSVPQQQQQQPQQHRMKSQYDYATNSSSYREARNGLNSPSMHDSMRLSRNGNDGKKVPHWR</sequence>
<accession>A0A6P8WY51</accession>
<feature type="compositionally biased region" description="Low complexity" evidence="1">
    <location>
        <begin position="232"/>
        <end position="241"/>
    </location>
</feature>
<feature type="compositionally biased region" description="Polar residues" evidence="1">
    <location>
        <begin position="249"/>
        <end position="279"/>
    </location>
</feature>
<dbReference type="RefSeq" id="XP_034108696.1">
    <property type="nucleotide sequence ID" value="XM_034252805.2"/>
</dbReference>
<reference evidence="3" key="1">
    <citation type="submission" date="2025-08" db="UniProtKB">
        <authorList>
            <consortium name="RefSeq"/>
        </authorList>
    </citation>
    <scope>IDENTIFICATION</scope>
    <source>
        <strain evidence="3">15112-1751.03</strain>
        <tissue evidence="3">Whole Adult</tissue>
    </source>
</reference>
<gene>
    <name evidence="3" type="primary">LOC117570900</name>
</gene>
<organism evidence="2 3">
    <name type="scientific">Drosophila albomicans</name>
    <name type="common">Fruit fly</name>
    <dbReference type="NCBI Taxonomy" id="7291"/>
    <lineage>
        <taxon>Eukaryota</taxon>
        <taxon>Metazoa</taxon>
        <taxon>Ecdysozoa</taxon>
        <taxon>Arthropoda</taxon>
        <taxon>Hexapoda</taxon>
        <taxon>Insecta</taxon>
        <taxon>Pterygota</taxon>
        <taxon>Neoptera</taxon>
        <taxon>Endopterygota</taxon>
        <taxon>Diptera</taxon>
        <taxon>Brachycera</taxon>
        <taxon>Muscomorpha</taxon>
        <taxon>Ephydroidea</taxon>
        <taxon>Drosophilidae</taxon>
        <taxon>Drosophila</taxon>
    </lineage>
</organism>
<feature type="compositionally biased region" description="Polar residues" evidence="1">
    <location>
        <begin position="220"/>
        <end position="231"/>
    </location>
</feature>
<feature type="region of interest" description="Disordered" evidence="1">
    <location>
        <begin position="220"/>
        <end position="289"/>
    </location>
</feature>
<proteinExistence type="predicted"/>
<feature type="region of interest" description="Disordered" evidence="1">
    <location>
        <begin position="163"/>
        <end position="196"/>
    </location>
</feature>
<evidence type="ECO:0000313" key="3">
    <source>
        <dbReference type="RefSeq" id="XP_034108696.1"/>
    </source>
</evidence>